<evidence type="ECO:0000313" key="3">
    <source>
        <dbReference type="EMBL" id="RWR73132.1"/>
    </source>
</evidence>
<comment type="function">
    <text evidence="1">Essential component of the TIM23 complex, a complex that mediates the translocation of transit peptide-containing proteins across the mitochondrial inner membrane.</text>
</comment>
<reference evidence="3 4" key="1">
    <citation type="journal article" date="2019" name="Nat. Plants">
        <title>Stout camphor tree genome fills gaps in understanding of flowering plant genome evolution.</title>
        <authorList>
            <person name="Chaw S.M."/>
            <person name="Liu Y.C."/>
            <person name="Wu Y.W."/>
            <person name="Wang H.Y."/>
            <person name="Lin C.I."/>
            <person name="Wu C.S."/>
            <person name="Ke H.M."/>
            <person name="Chang L.Y."/>
            <person name="Hsu C.Y."/>
            <person name="Yang H.T."/>
            <person name="Sudianto E."/>
            <person name="Hsu M.H."/>
            <person name="Wu K.P."/>
            <person name="Wang L.N."/>
            <person name="Leebens-Mack J.H."/>
            <person name="Tsai I.J."/>
        </authorList>
    </citation>
    <scope>NUCLEOTIDE SEQUENCE [LARGE SCALE GENOMIC DNA]</scope>
    <source>
        <strain evidence="4">cv. Chaw 1501</strain>
        <tissue evidence="3">Young leaves</tissue>
    </source>
</reference>
<dbReference type="PANTHER" id="PTHR12210">
    <property type="entry name" value="DULLARD PROTEIN PHOSPHATASE"/>
    <property type="match status" value="1"/>
</dbReference>
<organism evidence="3 4">
    <name type="scientific">Cinnamomum micranthum f. kanehirae</name>
    <dbReference type="NCBI Taxonomy" id="337451"/>
    <lineage>
        <taxon>Eukaryota</taxon>
        <taxon>Viridiplantae</taxon>
        <taxon>Streptophyta</taxon>
        <taxon>Embryophyta</taxon>
        <taxon>Tracheophyta</taxon>
        <taxon>Spermatophyta</taxon>
        <taxon>Magnoliopsida</taxon>
        <taxon>Magnoliidae</taxon>
        <taxon>Laurales</taxon>
        <taxon>Lauraceae</taxon>
        <taxon>Cinnamomum</taxon>
    </lineage>
</organism>
<dbReference type="Gene3D" id="3.40.50.1000">
    <property type="entry name" value="HAD superfamily/HAD-like"/>
    <property type="match status" value="1"/>
</dbReference>
<dbReference type="EMBL" id="QPKB01000001">
    <property type="protein sequence ID" value="RWR73132.1"/>
    <property type="molecule type" value="Genomic_DNA"/>
</dbReference>
<keyword evidence="1" id="KW-0813">Transport</keyword>
<dbReference type="Proteomes" id="UP000283530">
    <property type="component" value="Unassembled WGS sequence"/>
</dbReference>
<dbReference type="Pfam" id="PF03031">
    <property type="entry name" value="NIF"/>
    <property type="match status" value="1"/>
</dbReference>
<keyword evidence="1" id="KW-0811">Translocation</keyword>
<keyword evidence="1" id="KW-0653">Protein transport</keyword>
<comment type="caution">
    <text evidence="3">The sequence shown here is derived from an EMBL/GenBank/DDBJ whole genome shotgun (WGS) entry which is preliminary data.</text>
</comment>
<dbReference type="SUPFAM" id="SSF56784">
    <property type="entry name" value="HAD-like"/>
    <property type="match status" value="1"/>
</dbReference>
<comment type="subcellular location">
    <subcellularLocation>
        <location evidence="1">Mitochondrion inner membrane</location>
        <topology evidence="1">Single-pass membrane protein</topology>
    </subcellularLocation>
</comment>
<dbReference type="InterPro" id="IPR004274">
    <property type="entry name" value="FCP1_dom"/>
</dbReference>
<proteinExistence type="inferred from homology"/>
<name>A0A443N3P8_9MAGN</name>
<dbReference type="GO" id="GO:0015031">
    <property type="term" value="P:protein transport"/>
    <property type="evidence" value="ECO:0007669"/>
    <property type="project" value="UniProtKB-KW"/>
</dbReference>
<comment type="similarity">
    <text evidence="1">Belongs to the TIM50 family.</text>
</comment>
<dbReference type="InterPro" id="IPR036412">
    <property type="entry name" value="HAD-like_sf"/>
</dbReference>
<comment type="subunit">
    <text evidence="1">Component of the TIM23 complex.</text>
</comment>
<feature type="domain" description="FCP1 homology" evidence="2">
    <location>
        <begin position="39"/>
        <end position="225"/>
    </location>
</feature>
<dbReference type="PROSITE" id="PS50969">
    <property type="entry name" value="FCP1"/>
    <property type="match status" value="1"/>
</dbReference>
<keyword evidence="1" id="KW-0496">Mitochondrion</keyword>
<gene>
    <name evidence="3" type="ORF">CKAN_00138500</name>
</gene>
<keyword evidence="1" id="KW-0809">Transit peptide</keyword>
<dbReference type="InterPro" id="IPR023214">
    <property type="entry name" value="HAD_sf"/>
</dbReference>
<dbReference type="InterPro" id="IPR050365">
    <property type="entry name" value="TIM50"/>
</dbReference>
<dbReference type="GO" id="GO:0005744">
    <property type="term" value="C:TIM23 mitochondrial import inner membrane translocase complex"/>
    <property type="evidence" value="ECO:0007669"/>
    <property type="project" value="UniProtKB-UniRule"/>
</dbReference>
<dbReference type="AlphaFoldDB" id="A0A443N3P8"/>
<evidence type="ECO:0000256" key="1">
    <source>
        <dbReference type="RuleBase" id="RU365079"/>
    </source>
</evidence>
<evidence type="ECO:0000313" key="4">
    <source>
        <dbReference type="Proteomes" id="UP000283530"/>
    </source>
</evidence>
<accession>A0A443N3P8</accession>
<evidence type="ECO:0000259" key="2">
    <source>
        <dbReference type="PROSITE" id="PS50969"/>
    </source>
</evidence>
<protein>
    <recommendedName>
        <fullName evidence="1">Mitochondrial import inner membrane translocase subunit TIM50</fullName>
    </recommendedName>
</protein>
<sequence>MASSKVSNLKMLSCEGDDKNDSTEDRESDVGIPLHGLNLGGRKKLLVIDLNGLLVHTFFTFENVKIPANRRPDGVLGTKLVFKRPFCDEFLKFCFETFEVGIWSTATQRNVDGVITFIFGDFKPKLQFTWNQTHCTSTLFKTLEKKDKPIFLKELKKLWDKECHSLPWPKGQYSSSNTLLIDDSPYKALFNSPNTAIFPPKFTVDQIEDNSLGPKGDLRAFLKGLAAAVDVQTYVKAHPYGQDAITANHPDWSYYSKIVGHFPHRLSH</sequence>
<dbReference type="OrthoDB" id="1711508at2759"/>
<keyword evidence="4" id="KW-1185">Reference proteome</keyword>
<dbReference type="SMART" id="SM00577">
    <property type="entry name" value="CPDc"/>
    <property type="match status" value="1"/>
</dbReference>